<dbReference type="FunFam" id="1.10.510.10:FF:000821">
    <property type="entry name" value="Serine/threonine-protein kinase gcn2"/>
    <property type="match status" value="1"/>
</dbReference>
<evidence type="ECO:0000313" key="17">
    <source>
        <dbReference type="Proteomes" id="UP000799772"/>
    </source>
</evidence>
<dbReference type="Gene3D" id="3.40.50.800">
    <property type="entry name" value="Anticodon-binding domain"/>
    <property type="match status" value="1"/>
</dbReference>
<dbReference type="Gene3D" id="3.30.930.10">
    <property type="entry name" value="Bira Bifunctional Protein, Domain 2"/>
    <property type="match status" value="1"/>
</dbReference>
<dbReference type="CDD" id="cd14046">
    <property type="entry name" value="STKc_EIF2AK4_GCN2_rpt2"/>
    <property type="match status" value="1"/>
</dbReference>
<comment type="caution">
    <text evidence="16">The sequence shown here is derived from an EMBL/GenBank/DDBJ whole genome shotgun (WGS) entry which is preliminary data.</text>
</comment>
<evidence type="ECO:0000259" key="14">
    <source>
        <dbReference type="PROSITE" id="PS50011"/>
    </source>
</evidence>
<feature type="compositionally biased region" description="Polar residues" evidence="13">
    <location>
        <begin position="800"/>
        <end position="814"/>
    </location>
</feature>
<comment type="similarity">
    <text evidence="7">Belongs to the protein kinase superfamily. Ser/Thr protein kinase family. GCN2 subfamily.</text>
</comment>
<evidence type="ECO:0000256" key="5">
    <source>
        <dbReference type="ARBA" id="ARBA00022777"/>
    </source>
</evidence>
<dbReference type="GO" id="GO:0009893">
    <property type="term" value="P:positive regulation of metabolic process"/>
    <property type="evidence" value="ECO:0007669"/>
    <property type="project" value="UniProtKB-ARBA"/>
</dbReference>
<evidence type="ECO:0000256" key="4">
    <source>
        <dbReference type="ARBA" id="ARBA00022741"/>
    </source>
</evidence>
<feature type="region of interest" description="Disordered" evidence="13">
    <location>
        <begin position="799"/>
        <end position="822"/>
    </location>
</feature>
<dbReference type="CDD" id="cd23823">
    <property type="entry name" value="RWD_GCN2"/>
    <property type="match status" value="1"/>
</dbReference>
<dbReference type="InterPro" id="IPR036621">
    <property type="entry name" value="Anticodon-bd_dom_sf"/>
</dbReference>
<organism evidence="16 17">
    <name type="scientific">Rhizodiscina lignyota</name>
    <dbReference type="NCBI Taxonomy" id="1504668"/>
    <lineage>
        <taxon>Eukaryota</taxon>
        <taxon>Fungi</taxon>
        <taxon>Dikarya</taxon>
        <taxon>Ascomycota</taxon>
        <taxon>Pezizomycotina</taxon>
        <taxon>Dothideomycetes</taxon>
        <taxon>Pleosporomycetidae</taxon>
        <taxon>Aulographales</taxon>
        <taxon>Rhizodiscinaceae</taxon>
        <taxon>Rhizodiscina</taxon>
    </lineage>
</organism>
<keyword evidence="6 11" id="KW-0067">ATP-binding</keyword>
<dbReference type="GO" id="GO:0005524">
    <property type="term" value="F:ATP binding"/>
    <property type="evidence" value="ECO:0007669"/>
    <property type="project" value="UniProtKB-UniRule"/>
</dbReference>
<dbReference type="InterPro" id="IPR045864">
    <property type="entry name" value="aa-tRNA-synth_II/BPL/LPL"/>
</dbReference>
<dbReference type="InterPro" id="IPR008271">
    <property type="entry name" value="Ser/Thr_kinase_AS"/>
</dbReference>
<evidence type="ECO:0000256" key="12">
    <source>
        <dbReference type="PROSITE-ProRule" id="PRU10141"/>
    </source>
</evidence>
<dbReference type="InterPro" id="IPR006575">
    <property type="entry name" value="RWD_dom"/>
</dbReference>
<protein>
    <recommendedName>
        <fullName evidence="1">non-specific serine/threonine protein kinase</fullName>
        <ecNumber evidence="1">2.7.11.1</ecNumber>
    </recommendedName>
</protein>
<feature type="compositionally biased region" description="Low complexity" evidence="13">
    <location>
        <begin position="633"/>
        <end position="642"/>
    </location>
</feature>
<feature type="domain" description="Protein kinase" evidence="14">
    <location>
        <begin position="552"/>
        <end position="935"/>
    </location>
</feature>
<proteinExistence type="inferred from homology"/>
<feature type="region of interest" description="Disordered" evidence="13">
    <location>
        <begin position="1435"/>
        <end position="1467"/>
    </location>
</feature>
<evidence type="ECO:0000256" key="10">
    <source>
        <dbReference type="PIRSR" id="PIRSR000660-1"/>
    </source>
</evidence>
<feature type="compositionally biased region" description="Low complexity" evidence="13">
    <location>
        <begin position="701"/>
        <end position="710"/>
    </location>
</feature>
<evidence type="ECO:0000256" key="13">
    <source>
        <dbReference type="SAM" id="MobiDB-lite"/>
    </source>
</evidence>
<feature type="compositionally biased region" description="Basic and acidic residues" evidence="13">
    <location>
        <begin position="156"/>
        <end position="180"/>
    </location>
</feature>
<keyword evidence="5 16" id="KW-0418">Kinase</keyword>
<dbReference type="InterPro" id="IPR050339">
    <property type="entry name" value="CC_SR_Kinase"/>
</dbReference>
<keyword evidence="2" id="KW-0723">Serine/threonine-protein kinase</keyword>
<keyword evidence="3" id="KW-0808">Transferase</keyword>
<dbReference type="PIRSF" id="PIRSF000660">
    <property type="entry name" value="Ser/Thr_PK_GCN2"/>
    <property type="match status" value="1"/>
</dbReference>
<feature type="domain" description="Protein kinase" evidence="14">
    <location>
        <begin position="232"/>
        <end position="503"/>
    </location>
</feature>
<dbReference type="PROSITE" id="PS50011">
    <property type="entry name" value="PROTEIN_KINASE_DOM"/>
    <property type="match status" value="2"/>
</dbReference>
<dbReference type="EMBL" id="ML978132">
    <property type="protein sequence ID" value="KAF2095292.1"/>
    <property type="molecule type" value="Genomic_DNA"/>
</dbReference>
<dbReference type="FunFam" id="3.40.50.800:FF:000009">
    <property type="entry name" value="Eukaryotic translation initiation factor 2-alpha kinase"/>
    <property type="match status" value="1"/>
</dbReference>
<evidence type="ECO:0000256" key="8">
    <source>
        <dbReference type="ARBA" id="ARBA00047899"/>
    </source>
</evidence>
<dbReference type="GO" id="GO:0005634">
    <property type="term" value="C:nucleus"/>
    <property type="evidence" value="ECO:0007669"/>
    <property type="project" value="TreeGrafter"/>
</dbReference>
<dbReference type="GO" id="GO:0004694">
    <property type="term" value="F:eukaryotic translation initiation factor 2alpha kinase activity"/>
    <property type="evidence" value="ECO:0007669"/>
    <property type="project" value="InterPro"/>
</dbReference>
<dbReference type="Gene3D" id="3.30.200.20">
    <property type="entry name" value="Phosphorylase Kinase, domain 1"/>
    <property type="match status" value="1"/>
</dbReference>
<dbReference type="Pfam" id="PF13393">
    <property type="entry name" value="tRNA-synt_His"/>
    <property type="match status" value="1"/>
</dbReference>
<evidence type="ECO:0000256" key="11">
    <source>
        <dbReference type="PIRSR" id="PIRSR000660-2"/>
    </source>
</evidence>
<dbReference type="PANTHER" id="PTHR11042:SF136">
    <property type="entry name" value="EIF-2-ALPHA KINASE GCN2"/>
    <property type="match status" value="1"/>
</dbReference>
<dbReference type="Proteomes" id="UP000799772">
    <property type="component" value="Unassembled WGS sequence"/>
</dbReference>
<name>A0A9P4M5G5_9PEZI</name>
<feature type="active site" description="Proton acceptor" evidence="10">
    <location>
        <position position="765"/>
    </location>
</feature>
<dbReference type="InterPro" id="IPR016255">
    <property type="entry name" value="Gcn2"/>
</dbReference>
<dbReference type="PANTHER" id="PTHR11042">
    <property type="entry name" value="EUKARYOTIC TRANSLATION INITIATION FACTOR 2-ALPHA KINASE EIF2-ALPHA KINASE -RELATED"/>
    <property type="match status" value="1"/>
</dbReference>
<dbReference type="Pfam" id="PF05773">
    <property type="entry name" value="RWD"/>
    <property type="match status" value="1"/>
</dbReference>
<evidence type="ECO:0000256" key="3">
    <source>
        <dbReference type="ARBA" id="ARBA00022679"/>
    </source>
</evidence>
<dbReference type="InterPro" id="IPR016135">
    <property type="entry name" value="UBQ-conjugating_enzyme/RWD"/>
</dbReference>
<comment type="catalytic activity">
    <reaction evidence="8">
        <text>L-threonyl-[protein] + ATP = O-phospho-L-threonyl-[protein] + ADP + H(+)</text>
        <dbReference type="Rhea" id="RHEA:46608"/>
        <dbReference type="Rhea" id="RHEA-COMP:11060"/>
        <dbReference type="Rhea" id="RHEA-COMP:11605"/>
        <dbReference type="ChEBI" id="CHEBI:15378"/>
        <dbReference type="ChEBI" id="CHEBI:30013"/>
        <dbReference type="ChEBI" id="CHEBI:30616"/>
        <dbReference type="ChEBI" id="CHEBI:61977"/>
        <dbReference type="ChEBI" id="CHEBI:456216"/>
        <dbReference type="EC" id="2.7.11.1"/>
    </reaction>
</comment>
<evidence type="ECO:0000313" key="16">
    <source>
        <dbReference type="EMBL" id="KAF2095292.1"/>
    </source>
</evidence>
<keyword evidence="17" id="KW-1185">Reference proteome</keyword>
<feature type="binding site" evidence="12">
    <location>
        <position position="582"/>
    </location>
    <ligand>
        <name>ATP</name>
        <dbReference type="ChEBI" id="CHEBI:30616"/>
    </ligand>
</feature>
<comment type="catalytic activity">
    <reaction evidence="9">
        <text>L-seryl-[protein] + ATP = O-phospho-L-seryl-[protein] + ADP + H(+)</text>
        <dbReference type="Rhea" id="RHEA:17989"/>
        <dbReference type="Rhea" id="RHEA-COMP:9863"/>
        <dbReference type="Rhea" id="RHEA-COMP:11604"/>
        <dbReference type="ChEBI" id="CHEBI:15378"/>
        <dbReference type="ChEBI" id="CHEBI:29999"/>
        <dbReference type="ChEBI" id="CHEBI:30616"/>
        <dbReference type="ChEBI" id="CHEBI:83421"/>
        <dbReference type="ChEBI" id="CHEBI:456216"/>
        <dbReference type="EC" id="2.7.11.1"/>
    </reaction>
</comment>
<dbReference type="OrthoDB" id="341578at2759"/>
<dbReference type="FunFam" id="3.10.110.10:FF:000050">
    <property type="entry name" value="eIF-2-alpha kinase GCN2"/>
    <property type="match status" value="1"/>
</dbReference>
<dbReference type="PROSITE" id="PS50908">
    <property type="entry name" value="RWD"/>
    <property type="match status" value="1"/>
</dbReference>
<dbReference type="FunFam" id="3.30.930.10:FF:000074">
    <property type="entry name" value="Serine/threonine-protein kinase gcn2"/>
    <property type="match status" value="1"/>
</dbReference>
<feature type="compositionally biased region" description="Polar residues" evidence="13">
    <location>
        <begin position="1457"/>
        <end position="1467"/>
    </location>
</feature>
<gene>
    <name evidence="16" type="ORF">NA57DRAFT_45338</name>
</gene>
<dbReference type="SMART" id="SM00591">
    <property type="entry name" value="RWD"/>
    <property type="match status" value="1"/>
</dbReference>
<evidence type="ECO:0000256" key="7">
    <source>
        <dbReference type="ARBA" id="ARBA00037982"/>
    </source>
</evidence>
<dbReference type="GO" id="GO:0005737">
    <property type="term" value="C:cytoplasm"/>
    <property type="evidence" value="ECO:0007669"/>
    <property type="project" value="TreeGrafter"/>
</dbReference>
<dbReference type="Gene3D" id="1.10.510.10">
    <property type="entry name" value="Transferase(Phosphotransferase) domain 1"/>
    <property type="match status" value="2"/>
</dbReference>
<dbReference type="SUPFAM" id="SSF56112">
    <property type="entry name" value="Protein kinase-like (PK-like)"/>
    <property type="match status" value="2"/>
</dbReference>
<accession>A0A9P4M5G5</accession>
<dbReference type="InterPro" id="IPR011009">
    <property type="entry name" value="Kinase-like_dom_sf"/>
</dbReference>
<dbReference type="Gene3D" id="3.10.110.10">
    <property type="entry name" value="Ubiquitin Conjugating Enzyme"/>
    <property type="match status" value="1"/>
</dbReference>
<feature type="binding site" evidence="11">
    <location>
        <begin position="558"/>
        <end position="566"/>
    </location>
    <ligand>
        <name>ATP</name>
        <dbReference type="ChEBI" id="CHEBI:30616"/>
    </ligand>
</feature>
<dbReference type="InterPro" id="IPR017441">
    <property type="entry name" value="Protein_kinase_ATP_BS"/>
</dbReference>
<evidence type="ECO:0000256" key="2">
    <source>
        <dbReference type="ARBA" id="ARBA00022527"/>
    </source>
</evidence>
<feature type="region of interest" description="Disordered" evidence="13">
    <location>
        <begin position="624"/>
        <end position="650"/>
    </location>
</feature>
<dbReference type="FunFam" id="3.30.200.20:FF:000379">
    <property type="entry name" value="eIF-2-alpha kinase GCN2"/>
    <property type="match status" value="1"/>
</dbReference>
<feature type="region of interest" description="Disordered" evidence="13">
    <location>
        <begin position="123"/>
        <end position="199"/>
    </location>
</feature>
<feature type="region of interest" description="Disordered" evidence="13">
    <location>
        <begin position="672"/>
        <end position="710"/>
    </location>
</feature>
<dbReference type="InterPro" id="IPR041715">
    <property type="entry name" value="HisRS-like_core"/>
</dbReference>
<dbReference type="SUPFAM" id="SSF55681">
    <property type="entry name" value="Class II aaRS and biotin synthetases"/>
    <property type="match status" value="1"/>
</dbReference>
<dbReference type="InterPro" id="IPR024435">
    <property type="entry name" value="HisRS-related_dom"/>
</dbReference>
<dbReference type="GO" id="GO:0000077">
    <property type="term" value="P:DNA damage checkpoint signaling"/>
    <property type="evidence" value="ECO:0007669"/>
    <property type="project" value="InterPro"/>
</dbReference>
<dbReference type="EC" id="2.7.11.1" evidence="1"/>
<evidence type="ECO:0000256" key="9">
    <source>
        <dbReference type="ARBA" id="ARBA00048679"/>
    </source>
</evidence>
<reference evidence="16" key="1">
    <citation type="journal article" date="2020" name="Stud. Mycol.">
        <title>101 Dothideomycetes genomes: a test case for predicting lifestyles and emergence of pathogens.</title>
        <authorList>
            <person name="Haridas S."/>
            <person name="Albert R."/>
            <person name="Binder M."/>
            <person name="Bloem J."/>
            <person name="Labutti K."/>
            <person name="Salamov A."/>
            <person name="Andreopoulos B."/>
            <person name="Baker S."/>
            <person name="Barry K."/>
            <person name="Bills G."/>
            <person name="Bluhm B."/>
            <person name="Cannon C."/>
            <person name="Castanera R."/>
            <person name="Culley D."/>
            <person name="Daum C."/>
            <person name="Ezra D."/>
            <person name="Gonzalez J."/>
            <person name="Henrissat B."/>
            <person name="Kuo A."/>
            <person name="Liang C."/>
            <person name="Lipzen A."/>
            <person name="Lutzoni F."/>
            <person name="Magnuson J."/>
            <person name="Mondo S."/>
            <person name="Nolan M."/>
            <person name="Ohm R."/>
            <person name="Pangilinan J."/>
            <person name="Park H.-J."/>
            <person name="Ramirez L."/>
            <person name="Alfaro M."/>
            <person name="Sun H."/>
            <person name="Tritt A."/>
            <person name="Yoshinaga Y."/>
            <person name="Zwiers L.-H."/>
            <person name="Turgeon B."/>
            <person name="Goodwin S."/>
            <person name="Spatafora J."/>
            <person name="Crous P."/>
            <person name="Grigoriev I."/>
        </authorList>
    </citation>
    <scope>NUCLEOTIDE SEQUENCE</scope>
    <source>
        <strain evidence="16">CBS 133067</strain>
    </source>
</reference>
<dbReference type="PROSITE" id="PS00107">
    <property type="entry name" value="PROTEIN_KINASE_ATP"/>
    <property type="match status" value="1"/>
</dbReference>
<dbReference type="PROSITE" id="PS00108">
    <property type="entry name" value="PROTEIN_KINASE_ST"/>
    <property type="match status" value="1"/>
</dbReference>
<dbReference type="SUPFAM" id="SSF54495">
    <property type="entry name" value="UBC-like"/>
    <property type="match status" value="1"/>
</dbReference>
<feature type="compositionally biased region" description="Basic and acidic residues" evidence="13">
    <location>
        <begin position="1435"/>
        <end position="1449"/>
    </location>
</feature>
<feature type="compositionally biased region" description="Acidic residues" evidence="13">
    <location>
        <begin position="675"/>
        <end position="687"/>
    </location>
</feature>
<dbReference type="Pfam" id="PF12745">
    <property type="entry name" value="HGTP_anticodon2"/>
    <property type="match status" value="1"/>
</dbReference>
<evidence type="ECO:0000256" key="1">
    <source>
        <dbReference type="ARBA" id="ARBA00012513"/>
    </source>
</evidence>
<dbReference type="CDD" id="cd14012">
    <property type="entry name" value="PK_eIF2AK_GCN2_rpt1"/>
    <property type="match status" value="1"/>
</dbReference>
<keyword evidence="4 11" id="KW-0547">Nucleotide-binding</keyword>
<sequence length="1604" mass="179978">MDYAQAQQEELEVLQAIYMEDFEEVKTKRAWNSTDKAFNLRLKAPSDDTISLILSVKLTATYPKTLPILSQTFSPEVPGSAIREVKSLLMTKPAELLGEVMIHELATSIQDILEDAAQQQIARQQKADAAPSLDEERAVQEAAAKQIAMQQQSELQKQKEAEQAEEQRGLQDMVDREMSKREKRRARPSHPAILSPVDGAHMFEGDSADNAVDFQRPITMNIEGSVTDFSAVNRVVQIRKGALTKVMTAQPCTAQAPTIATCLILKRIQISGSNQKARDSQVKKGIFDLERELEQLKSLRHESAINVLEYSIESNIDAAWDISILVEYANKGSLQEMLEMVASAPSENVRIWTIQILEALDFYHRNGIVHKRIHADNVLLSRSMLTGATAVKLSDASFQDELYTINDLTSTKAKLPTLFAPKWPPPELASERKKTRKTDIWEAGVVFVQMLFGLDATKKYVSPVSMFNALGLSEPLEELLIAFFREDPKRRPTAFDLIPNEFFRSDAPILEEVLDRVSSTVSVPQALNRNNRGRRGSSLGFGHPVSRYGSEWVEVGRLGKGGYGEVVKARNKLDGRVYAIKKIVSKSPSELSNLLSEVMLLSRLNHPYVVRYYTAWPEEEFASELDATDEDTTTATATSDAEPSFDMKPTLDFGPSSRGLDFVSSSGFKIQFGNDSDDSDGDSEGGEGDISKGKSLKLRRTTSSSRSARPTKSTLYIQMEYCERHTLRDLILRELPYSPEESWRLFRQILEGLVHIHSHGIIHRDLKPDNIFIDVTNNPRIGDFGLATSGQYQLADRVNSGLSAPNDSQSQPGNRGTGTMGDMTRSVGTALYVAPELRSDATGAGNYNDKVDMYSFGIIFFEMCYPLKTAMERLTVLKRIREKEHTLPQEFNMPEKALQGEVIMSLISHRPSERPSSVELLRSGKVPLQIEDETIQEALRGLSDPSSPYYQKMTSALFAQSADSQVKDFTWDLKSSSNQIKPGDNAAIVDSLMRNQVKETLMAIYRRHGASEDPRTGVFPFSAHYSNSNAVKLLDPSGTLVQLPYDLTVPYARRLAKQQPPADKTFAFSNVYRDTFTGGAPHSHGEADFDIISHSSQDLALKEAEVIKVVDEIVEAFPSLNASQMCFHVNHSNLLDFIMDFCRISKPQRPAVKEVISKLNLHGNTWQKVRSELRAPTLGVSSTSLDDLSRFDFRDTPEKAFKKIESIFEGTELLGKLGPTYDHLRTLLKYLKQFHVSAKVYISPLSSFNEKFYSRGILFQCLYDTKKRTVLAAGGRYDSLVEEYRPKVHGAPFVSTHAVGVNIGWDNLVASMARHYRSDVKKSSRKSQNKDDEEDAPSALRRCDTLVAAFDPKILRTTGIKILSELWKHDMNAELAVDTRSVEDLQSHYRDEKYNWIIMVKQDSVNSGKPELKIRNLVTKEDSDVYTSNLIQHMRSELRDREQREGERARLRHHTSQPDSATANISTATRATNNVQVLMAQHRSKKSNKWNVVEAAQTRARELLGSYSNAPIVAVETRDENLERIRATRLSDAESWRKAIQVAPLNERQYLGQVQDMLETYAKTRREGGGVDGADVEEEGGEGGRVVFVYNFRTGACMMYDLAL</sequence>
<dbReference type="InterPro" id="IPR000719">
    <property type="entry name" value="Prot_kinase_dom"/>
</dbReference>
<dbReference type="Pfam" id="PF00069">
    <property type="entry name" value="Pkinase"/>
    <property type="match status" value="3"/>
</dbReference>
<dbReference type="SMART" id="SM00220">
    <property type="entry name" value="S_TKc"/>
    <property type="match status" value="2"/>
</dbReference>
<feature type="binding site" evidence="11">
    <location>
        <position position="581"/>
    </location>
    <ligand>
        <name>ATP</name>
        <dbReference type="ChEBI" id="CHEBI:30616"/>
    </ligand>
</feature>
<evidence type="ECO:0000256" key="6">
    <source>
        <dbReference type="ARBA" id="ARBA00022840"/>
    </source>
</evidence>
<evidence type="ECO:0000259" key="15">
    <source>
        <dbReference type="PROSITE" id="PS50908"/>
    </source>
</evidence>
<feature type="domain" description="RWD" evidence="15">
    <location>
        <begin position="9"/>
        <end position="116"/>
    </location>
</feature>